<organism evidence="3 4">
    <name type="scientific">Rhododendron simsii</name>
    <name type="common">Sims's rhododendron</name>
    <dbReference type="NCBI Taxonomy" id="118357"/>
    <lineage>
        <taxon>Eukaryota</taxon>
        <taxon>Viridiplantae</taxon>
        <taxon>Streptophyta</taxon>
        <taxon>Embryophyta</taxon>
        <taxon>Tracheophyta</taxon>
        <taxon>Spermatophyta</taxon>
        <taxon>Magnoliopsida</taxon>
        <taxon>eudicotyledons</taxon>
        <taxon>Gunneridae</taxon>
        <taxon>Pentapetalae</taxon>
        <taxon>asterids</taxon>
        <taxon>Ericales</taxon>
        <taxon>Ericaceae</taxon>
        <taxon>Ericoideae</taxon>
        <taxon>Rhodoreae</taxon>
        <taxon>Rhododendron</taxon>
    </lineage>
</organism>
<feature type="domain" description="DUF4220" evidence="2">
    <location>
        <begin position="50"/>
        <end position="433"/>
    </location>
</feature>
<keyword evidence="1" id="KW-1133">Transmembrane helix</keyword>
<feature type="transmembrane region" description="Helical" evidence="1">
    <location>
        <begin position="16"/>
        <end position="36"/>
    </location>
</feature>
<gene>
    <name evidence="3" type="ORF">RHSIM_Rhsim03G0021000</name>
</gene>
<dbReference type="OrthoDB" id="1689146at2759"/>
<evidence type="ECO:0000256" key="1">
    <source>
        <dbReference type="SAM" id="Phobius"/>
    </source>
</evidence>
<keyword evidence="1" id="KW-0812">Transmembrane</keyword>
<feature type="transmembrane region" description="Helical" evidence="1">
    <location>
        <begin position="336"/>
        <end position="356"/>
    </location>
</feature>
<protein>
    <recommendedName>
        <fullName evidence="2">DUF4220 domain-containing protein</fullName>
    </recommendedName>
</protein>
<name>A0A834H6Z9_RHOSS</name>
<dbReference type="Proteomes" id="UP000626092">
    <property type="component" value="Unassembled WGS sequence"/>
</dbReference>
<dbReference type="Pfam" id="PF13968">
    <property type="entry name" value="DUF4220"/>
    <property type="match status" value="1"/>
</dbReference>
<dbReference type="PANTHER" id="PTHR31325">
    <property type="entry name" value="OS01G0798800 PROTEIN-RELATED"/>
    <property type="match status" value="1"/>
</dbReference>
<comment type="caution">
    <text evidence="3">The sequence shown here is derived from an EMBL/GenBank/DDBJ whole genome shotgun (WGS) entry which is preliminary data.</text>
</comment>
<feature type="transmembrane region" description="Helical" evidence="1">
    <location>
        <begin position="113"/>
        <end position="131"/>
    </location>
</feature>
<reference evidence="3" key="1">
    <citation type="submission" date="2019-11" db="EMBL/GenBank/DDBJ databases">
        <authorList>
            <person name="Liu Y."/>
            <person name="Hou J."/>
            <person name="Li T.-Q."/>
            <person name="Guan C.-H."/>
            <person name="Wu X."/>
            <person name="Wu H.-Z."/>
            <person name="Ling F."/>
            <person name="Zhang R."/>
            <person name="Shi X.-G."/>
            <person name="Ren J.-P."/>
            <person name="Chen E.-F."/>
            <person name="Sun J.-M."/>
        </authorList>
    </citation>
    <scope>NUCLEOTIDE SEQUENCE</scope>
    <source>
        <strain evidence="3">Adult_tree_wgs_1</strain>
        <tissue evidence="3">Leaves</tissue>
    </source>
</reference>
<proteinExistence type="predicted"/>
<dbReference type="Pfam" id="PF04578">
    <property type="entry name" value="DUF594"/>
    <property type="match status" value="1"/>
</dbReference>
<feature type="transmembrane region" description="Helical" evidence="1">
    <location>
        <begin position="84"/>
        <end position="106"/>
    </location>
</feature>
<accession>A0A834H6Z9</accession>
<evidence type="ECO:0000313" key="4">
    <source>
        <dbReference type="Proteomes" id="UP000626092"/>
    </source>
</evidence>
<dbReference type="EMBL" id="WJXA01000003">
    <property type="protein sequence ID" value="KAF7148951.1"/>
    <property type="molecule type" value="Genomic_DNA"/>
</dbReference>
<feature type="transmembrane region" description="Helical" evidence="1">
    <location>
        <begin position="43"/>
        <end position="64"/>
    </location>
</feature>
<evidence type="ECO:0000259" key="2">
    <source>
        <dbReference type="Pfam" id="PF13968"/>
    </source>
</evidence>
<feature type="transmembrane region" description="Helical" evidence="1">
    <location>
        <begin position="368"/>
        <end position="389"/>
    </location>
</feature>
<keyword evidence="4" id="KW-1185">Reference proteome</keyword>
<evidence type="ECO:0000313" key="3">
    <source>
        <dbReference type="EMBL" id="KAF7148951.1"/>
    </source>
</evidence>
<keyword evidence="1" id="KW-0472">Membrane</keyword>
<dbReference type="InterPro" id="IPR007658">
    <property type="entry name" value="DUF594"/>
</dbReference>
<dbReference type="AlphaFoldDB" id="A0A834H6Z9"/>
<feature type="transmembrane region" description="Helical" evidence="1">
    <location>
        <begin position="137"/>
        <end position="155"/>
    </location>
</feature>
<dbReference type="InterPro" id="IPR025315">
    <property type="entry name" value="DUF4220"/>
</dbReference>
<sequence length="746" mass="85762">MEIVERWKLRWQTWDLRVVMLISLSLQILLIFLAPLRKRVSKAWITIPIWCAYLLADATANFAAGLISHSQGQTAGPSTDPTLLAFWAPFLLVHLGGPDTITAFALEDNELWLRHFLSLGFQCWVVGYAFVQSFPNHKLWIPTLLIFIAGVIKYIERTRALYLASSRIIKDSFLTYPDPGPNYAKFMDEYASKKDAKLPTEIEMIPEPPSSMSNNTGNSMSNNTGNNERGLPCVEVVQTASSMSNNAGNSMSNNTGNNKRGLPCVEVVQTAHKYYTTFKGLIADLIFSISQRNESRDYFLKQTAADAFHIIEVELNFFYDIHYTKARVVQGRFLGYPLRIISFSLTCAALVLFRLIEKRKFYKFDIAVSYTLLIGAIALDLIAFLMILCSDWTVVALKKSNHSNWFIKVLKCLLNVNWVRWSESLSQYNLINYCLHPRIEWWEKTIAFFSLTNVLDGMNYVNPVDFTDNLRNFIFEELKMKSNQANDLETAKEIFSARGDWILRYESRDNLLCWINDVEFDESIILWHIATELCYYDTEDVQDKNDNREFSKHLSDYLLYLLVMQSTMLSNIAGIGQIRFRDTCAEAKKFFRGRDVVEEEKDTCQKIVTFCKYFCCFHKCCFKGKKEGDELLKEKACRSILEVNTDVVPSAVKGDRSKSVLFDACRLAKELKKIKRPLERWKIISKVWVELMSYAACHCRAHAHMAQLSKGGQLLTLIWLLMVQLGLGDQFRIREGNARAKLIVSK</sequence>